<feature type="region of interest" description="Disordered" evidence="1">
    <location>
        <begin position="178"/>
        <end position="212"/>
    </location>
</feature>
<organism evidence="2 3">
    <name type="scientific">Nannochloropsis gaditana</name>
    <dbReference type="NCBI Taxonomy" id="72520"/>
    <lineage>
        <taxon>Eukaryota</taxon>
        <taxon>Sar</taxon>
        <taxon>Stramenopiles</taxon>
        <taxon>Ochrophyta</taxon>
        <taxon>Eustigmatophyceae</taxon>
        <taxon>Eustigmatales</taxon>
        <taxon>Monodopsidaceae</taxon>
        <taxon>Nannochloropsis</taxon>
    </lineage>
</organism>
<dbReference type="OrthoDB" id="193258at2759"/>
<keyword evidence="3" id="KW-1185">Reference proteome</keyword>
<reference evidence="2 3" key="1">
    <citation type="journal article" date="2014" name="Mol. Plant">
        <title>Chromosome Scale Genome Assembly and Transcriptome Profiling of Nannochloropsis gaditana in Nitrogen Depletion.</title>
        <authorList>
            <person name="Corteggiani Carpinelli E."/>
            <person name="Telatin A."/>
            <person name="Vitulo N."/>
            <person name="Forcato C."/>
            <person name="D'Angelo M."/>
            <person name="Schiavon R."/>
            <person name="Vezzi A."/>
            <person name="Giacometti G.M."/>
            <person name="Morosinotto T."/>
            <person name="Valle G."/>
        </authorList>
    </citation>
    <scope>NUCLEOTIDE SEQUENCE [LARGE SCALE GENOMIC DNA]</scope>
    <source>
        <strain evidence="2 3">B-31</strain>
    </source>
</reference>
<name>W7TVC1_9STRA</name>
<evidence type="ECO:0000313" key="2">
    <source>
        <dbReference type="EMBL" id="EWM24546.1"/>
    </source>
</evidence>
<sequence length="212" mass="23510">MEGFAKLQATVQATIETHCPEVARWDKDMSGEGQDEGSRGVLPTLRGAEEALQSAHVRYSRVSHLVDVQNRYRQDCGKLSERVKALYEQAAEEDANGTDLKRQEMHARSMAVFEKVKALTDRVRRAQEAYRRLGIDVRGGGGGEDEGLGKGVEGESLSHLRQEVRDLGERLRQIRYVAGEEGLVNGQEGEEEEEKDEDEDAPPPPATAYGTD</sequence>
<feature type="region of interest" description="Disordered" evidence="1">
    <location>
        <begin position="135"/>
        <end position="154"/>
    </location>
</feature>
<feature type="compositionally biased region" description="Acidic residues" evidence="1">
    <location>
        <begin position="188"/>
        <end position="201"/>
    </location>
</feature>
<evidence type="ECO:0000256" key="1">
    <source>
        <dbReference type="SAM" id="MobiDB-lite"/>
    </source>
</evidence>
<comment type="caution">
    <text evidence="2">The sequence shown here is derived from an EMBL/GenBank/DDBJ whole genome shotgun (WGS) entry which is preliminary data.</text>
</comment>
<proteinExistence type="predicted"/>
<dbReference type="EMBL" id="AZIL01001188">
    <property type="protein sequence ID" value="EWM24546.1"/>
    <property type="molecule type" value="Genomic_DNA"/>
</dbReference>
<protein>
    <submittedName>
        <fullName evidence="2">Uncharacterized protein</fullName>
    </submittedName>
</protein>
<dbReference type="AlphaFoldDB" id="W7TVC1"/>
<accession>W7TVC1</accession>
<evidence type="ECO:0000313" key="3">
    <source>
        <dbReference type="Proteomes" id="UP000019335"/>
    </source>
</evidence>
<dbReference type="Proteomes" id="UP000019335">
    <property type="component" value="Chromosome 13"/>
</dbReference>
<gene>
    <name evidence="2" type="ORF">Naga_100260g6</name>
</gene>